<keyword evidence="2" id="KW-1185">Reference proteome</keyword>
<dbReference type="InterPro" id="IPR029068">
    <property type="entry name" value="Glyas_Bleomycin-R_OHBP_Dase"/>
</dbReference>
<protein>
    <recommendedName>
        <fullName evidence="3">VOC domain-containing protein</fullName>
    </recommendedName>
</protein>
<organism evidence="1 2">
    <name type="scientific">Extremus antarcticus</name>
    <dbReference type="NCBI Taxonomy" id="702011"/>
    <lineage>
        <taxon>Eukaryota</taxon>
        <taxon>Fungi</taxon>
        <taxon>Dikarya</taxon>
        <taxon>Ascomycota</taxon>
        <taxon>Pezizomycotina</taxon>
        <taxon>Dothideomycetes</taxon>
        <taxon>Dothideomycetidae</taxon>
        <taxon>Mycosphaerellales</taxon>
        <taxon>Extremaceae</taxon>
        <taxon>Extremus</taxon>
    </lineage>
</organism>
<comment type="caution">
    <text evidence="1">The sequence shown here is derived from an EMBL/GenBank/DDBJ whole genome shotgun (WGS) entry which is preliminary data.</text>
</comment>
<dbReference type="Proteomes" id="UP001271007">
    <property type="component" value="Unassembled WGS sequence"/>
</dbReference>
<evidence type="ECO:0000313" key="2">
    <source>
        <dbReference type="Proteomes" id="UP001271007"/>
    </source>
</evidence>
<evidence type="ECO:0000313" key="1">
    <source>
        <dbReference type="EMBL" id="KAK3048325.1"/>
    </source>
</evidence>
<gene>
    <name evidence="1" type="ORF">LTR09_010318</name>
</gene>
<dbReference type="SUPFAM" id="SSF54593">
    <property type="entry name" value="Glyoxalase/Bleomycin resistance protein/Dihydroxybiphenyl dioxygenase"/>
    <property type="match status" value="1"/>
</dbReference>
<sequence length="202" mass="22087">MANLSDQLPPTLSQPFLGQPIEICIVTGDLRSTLTGLCKLGIGPFKIFHFTASTLTSQTLRGQPASFALDVAFAEQGSMIWEVMQPVSGQTVMQEFLDATGGKGGIHHVAFDCATCSGSSGSGSLVGEKARAEAVRRREEFEQRGFEMVMSGVWHGKKGTCEFMFFDTEGAINTCFETYVFSDDWEEPEDVEVFPPEQRTAH</sequence>
<dbReference type="Gene3D" id="3.10.180.10">
    <property type="entry name" value="2,3-Dihydroxybiphenyl 1,2-Dioxygenase, domain 1"/>
    <property type="match status" value="1"/>
</dbReference>
<accession>A0AAJ0DEJ0</accession>
<dbReference type="EMBL" id="JAWDJX010000050">
    <property type="protein sequence ID" value="KAK3048325.1"/>
    <property type="molecule type" value="Genomic_DNA"/>
</dbReference>
<name>A0AAJ0DEJ0_9PEZI</name>
<dbReference type="AlphaFoldDB" id="A0AAJ0DEJ0"/>
<proteinExistence type="predicted"/>
<evidence type="ECO:0008006" key="3">
    <source>
        <dbReference type="Google" id="ProtNLM"/>
    </source>
</evidence>
<dbReference type="Pfam" id="PF13669">
    <property type="entry name" value="Glyoxalase_4"/>
    <property type="match status" value="1"/>
</dbReference>
<reference evidence="1" key="1">
    <citation type="submission" date="2023-04" db="EMBL/GenBank/DDBJ databases">
        <title>Black Yeasts Isolated from many extreme environments.</title>
        <authorList>
            <person name="Coleine C."/>
            <person name="Stajich J.E."/>
            <person name="Selbmann L."/>
        </authorList>
    </citation>
    <scope>NUCLEOTIDE SEQUENCE</scope>
    <source>
        <strain evidence="1">CCFEE 5312</strain>
    </source>
</reference>